<dbReference type="AlphaFoldDB" id="A0A8D8L1C5"/>
<evidence type="ECO:0000313" key="1">
    <source>
        <dbReference type="EMBL" id="CAG6600671.1"/>
    </source>
</evidence>
<organism evidence="1">
    <name type="scientific">Culex pipiens</name>
    <name type="common">House mosquito</name>
    <dbReference type="NCBI Taxonomy" id="7175"/>
    <lineage>
        <taxon>Eukaryota</taxon>
        <taxon>Metazoa</taxon>
        <taxon>Ecdysozoa</taxon>
        <taxon>Arthropoda</taxon>
        <taxon>Hexapoda</taxon>
        <taxon>Insecta</taxon>
        <taxon>Pterygota</taxon>
        <taxon>Neoptera</taxon>
        <taxon>Endopterygota</taxon>
        <taxon>Diptera</taxon>
        <taxon>Nematocera</taxon>
        <taxon>Culicoidea</taxon>
        <taxon>Culicidae</taxon>
        <taxon>Culicinae</taxon>
        <taxon>Culicini</taxon>
        <taxon>Culex</taxon>
        <taxon>Culex</taxon>
    </lineage>
</organism>
<name>A0A8D8L1C5_CULPI</name>
<dbReference type="EMBL" id="HBUE01238948">
    <property type="protein sequence ID" value="CAG6548464.1"/>
    <property type="molecule type" value="Transcribed_RNA"/>
</dbReference>
<dbReference type="EMBL" id="HBUE01238942">
    <property type="protein sequence ID" value="CAG6548458.1"/>
    <property type="molecule type" value="Transcribed_RNA"/>
</dbReference>
<accession>A0A8D8L1C5</accession>
<protein>
    <submittedName>
        <fullName evidence="1">(northern house mosquito) hypothetical protein</fullName>
    </submittedName>
</protein>
<proteinExistence type="predicted"/>
<dbReference type="EMBL" id="HBUE01345926">
    <property type="protein sequence ID" value="CAG6600688.1"/>
    <property type="molecule type" value="Transcribed_RNA"/>
</dbReference>
<dbReference type="EMBL" id="HBUE01345908">
    <property type="protein sequence ID" value="CAG6600671.1"/>
    <property type="molecule type" value="Transcribed_RNA"/>
</dbReference>
<sequence length="124" mass="13381">MIADMSCPSCWKSLCCAGNCPRINSMAKLQADTSAAGPKVNLRLNFAPLKRPSLRPDRCCSICTTNTCRPLRLRLMAELPAAVVAEPGSNASRSRNSDDLDGGYCPCNNFFFDASNHNLKGLAL</sequence>
<reference evidence="1" key="1">
    <citation type="submission" date="2021-05" db="EMBL/GenBank/DDBJ databases">
        <authorList>
            <person name="Alioto T."/>
            <person name="Alioto T."/>
            <person name="Gomez Garrido J."/>
        </authorList>
    </citation>
    <scope>NUCLEOTIDE SEQUENCE</scope>
</reference>
<dbReference type="EMBL" id="HBUE01238930">
    <property type="protein sequence ID" value="CAG6548447.1"/>
    <property type="molecule type" value="Transcribed_RNA"/>
</dbReference>
<dbReference type="EMBL" id="HBUE01345920">
    <property type="protein sequence ID" value="CAG6600682.1"/>
    <property type="molecule type" value="Transcribed_RNA"/>
</dbReference>